<protein>
    <submittedName>
        <fullName evidence="1">3275_t:CDS:1</fullName>
    </submittedName>
</protein>
<name>A0A9N9NA77_9GLOM</name>
<dbReference type="EMBL" id="CAJVPS010024117">
    <property type="protein sequence ID" value="CAG8715421.1"/>
    <property type="molecule type" value="Genomic_DNA"/>
</dbReference>
<keyword evidence="2" id="KW-1185">Reference proteome</keyword>
<dbReference type="AlphaFoldDB" id="A0A9N9NA77"/>
<comment type="caution">
    <text evidence="1">The sequence shown here is derived from an EMBL/GenBank/DDBJ whole genome shotgun (WGS) entry which is preliminary data.</text>
</comment>
<proteinExistence type="predicted"/>
<evidence type="ECO:0000313" key="2">
    <source>
        <dbReference type="Proteomes" id="UP000789508"/>
    </source>
</evidence>
<gene>
    <name evidence="1" type="ORF">ALEPTO_LOCUS12055</name>
</gene>
<organism evidence="1 2">
    <name type="scientific">Ambispora leptoticha</name>
    <dbReference type="NCBI Taxonomy" id="144679"/>
    <lineage>
        <taxon>Eukaryota</taxon>
        <taxon>Fungi</taxon>
        <taxon>Fungi incertae sedis</taxon>
        <taxon>Mucoromycota</taxon>
        <taxon>Glomeromycotina</taxon>
        <taxon>Glomeromycetes</taxon>
        <taxon>Archaeosporales</taxon>
        <taxon>Ambisporaceae</taxon>
        <taxon>Ambispora</taxon>
    </lineage>
</organism>
<evidence type="ECO:0000313" key="1">
    <source>
        <dbReference type="EMBL" id="CAG8715421.1"/>
    </source>
</evidence>
<dbReference type="Proteomes" id="UP000789508">
    <property type="component" value="Unassembled WGS sequence"/>
</dbReference>
<sequence>MNTDDMTFITHFVKANIQDEELKLNSALNVLQPLVNYKILNLQEYINVPVENEAIYRMLSIEEIVNTISRPDDTENSDNDGPEFSKISISLALSSIHNISLFLQQEDPSSSTQNRLTILRKFTRELNSLLKKTQRTLDDYVKLLSYHFINKFDFICNMIYIMTPVIMTKISGTDDVILTGVD</sequence>
<accession>A0A9N9NA77</accession>
<reference evidence="1" key="1">
    <citation type="submission" date="2021-06" db="EMBL/GenBank/DDBJ databases">
        <authorList>
            <person name="Kallberg Y."/>
            <person name="Tangrot J."/>
            <person name="Rosling A."/>
        </authorList>
    </citation>
    <scope>NUCLEOTIDE SEQUENCE</scope>
    <source>
        <strain evidence="1">FL130A</strain>
    </source>
</reference>
<feature type="non-terminal residue" evidence="1">
    <location>
        <position position="182"/>
    </location>
</feature>